<keyword evidence="3" id="KW-1185">Reference proteome</keyword>
<reference evidence="2 3" key="1">
    <citation type="journal article" date="2019" name="Environ. Microbiol.">
        <title>At the nexus of three kingdoms: the genome of the mycorrhizal fungus Gigaspora margarita provides insights into plant, endobacterial and fungal interactions.</title>
        <authorList>
            <person name="Venice F."/>
            <person name="Ghignone S."/>
            <person name="Salvioli di Fossalunga A."/>
            <person name="Amselem J."/>
            <person name="Novero M."/>
            <person name="Xianan X."/>
            <person name="Sedzielewska Toro K."/>
            <person name="Morin E."/>
            <person name="Lipzen A."/>
            <person name="Grigoriev I.V."/>
            <person name="Henrissat B."/>
            <person name="Martin F.M."/>
            <person name="Bonfante P."/>
        </authorList>
    </citation>
    <scope>NUCLEOTIDE SEQUENCE [LARGE SCALE GENOMIC DNA]</scope>
    <source>
        <strain evidence="2 3">BEG34</strain>
    </source>
</reference>
<proteinExistence type="predicted"/>
<evidence type="ECO:0000259" key="1">
    <source>
        <dbReference type="Pfam" id="PF06424"/>
    </source>
</evidence>
<dbReference type="Pfam" id="PF06424">
    <property type="entry name" value="PRP1_N"/>
    <property type="match status" value="1"/>
</dbReference>
<comment type="caution">
    <text evidence="2">The sequence shown here is derived from an EMBL/GenBank/DDBJ whole genome shotgun (WGS) entry which is preliminary data.</text>
</comment>
<name>A0A8H4AWY1_GIGMA</name>
<dbReference type="Proteomes" id="UP000439903">
    <property type="component" value="Unassembled WGS sequence"/>
</dbReference>
<accession>A0A8H4AWY1</accession>
<evidence type="ECO:0000313" key="2">
    <source>
        <dbReference type="EMBL" id="KAF0540939.1"/>
    </source>
</evidence>
<gene>
    <name evidence="2" type="ORF">F8M41_006039</name>
</gene>
<dbReference type="OrthoDB" id="3187696at2759"/>
<dbReference type="EMBL" id="WTPW01000160">
    <property type="protein sequence ID" value="KAF0540939.1"/>
    <property type="molecule type" value="Genomic_DNA"/>
</dbReference>
<protein>
    <submittedName>
        <fullName evidence="2">Pre-mRNA-processing factor 6</fullName>
    </submittedName>
</protein>
<feature type="domain" description="PRP1 splicing factor N-terminal" evidence="1">
    <location>
        <begin position="102"/>
        <end position="152"/>
    </location>
</feature>
<dbReference type="InterPro" id="IPR010491">
    <property type="entry name" value="PRP1_N"/>
</dbReference>
<sequence length="185" mass="21427">MKNFMNKEAPSNYVAALSSGYVIFPKYIYTYNKLICFYSATGFITRSDTAREGPADFSNALAKKPSRRMLMNVFKILIMKKMTKRRTKYMKPLTKKWMNVEKLEEAREKEESEKYRAERPKIQQQFADLKRGLAAVTDDEWANLPEIGDLVAREENQYVNTLDAQQRFGGFQTPSPDTGMMANFV</sequence>
<dbReference type="GO" id="GO:0000398">
    <property type="term" value="P:mRNA splicing, via spliceosome"/>
    <property type="evidence" value="ECO:0007669"/>
    <property type="project" value="InterPro"/>
</dbReference>
<organism evidence="2 3">
    <name type="scientific">Gigaspora margarita</name>
    <dbReference type="NCBI Taxonomy" id="4874"/>
    <lineage>
        <taxon>Eukaryota</taxon>
        <taxon>Fungi</taxon>
        <taxon>Fungi incertae sedis</taxon>
        <taxon>Mucoromycota</taxon>
        <taxon>Glomeromycotina</taxon>
        <taxon>Glomeromycetes</taxon>
        <taxon>Diversisporales</taxon>
        <taxon>Gigasporaceae</taxon>
        <taxon>Gigaspora</taxon>
    </lineage>
</organism>
<evidence type="ECO:0000313" key="3">
    <source>
        <dbReference type="Proteomes" id="UP000439903"/>
    </source>
</evidence>
<dbReference type="AlphaFoldDB" id="A0A8H4AWY1"/>